<evidence type="ECO:0000256" key="13">
    <source>
        <dbReference type="PIRSR" id="PIRSR604385-2"/>
    </source>
</evidence>
<dbReference type="EC" id="3.6.1.13" evidence="3"/>
<accession>A0AAV3U1N1</accession>
<comment type="cofactor">
    <cofactor evidence="1 13">
        <name>Mg(2+)</name>
        <dbReference type="ChEBI" id="CHEBI:18420"/>
    </cofactor>
</comment>
<evidence type="ECO:0000256" key="14">
    <source>
        <dbReference type="PIRSR" id="PIRSR604385-3"/>
    </source>
</evidence>
<feature type="short sequence motif" description="Nudix box" evidence="14">
    <location>
        <begin position="90"/>
        <end position="112"/>
    </location>
</feature>
<name>A0AAV3U1N1_9ALTE</name>
<comment type="function">
    <text evidence="8">Acts on ADP-mannose and ADP-glucose as well as ADP-ribose. Prevents glycogen biosynthesis. The reaction catalyzed by this enzyme is a limiting step of the gluconeogenic process.</text>
</comment>
<dbReference type="Gene3D" id="3.90.79.10">
    <property type="entry name" value="Nucleoside Triphosphate Pyrophosphohydrolase"/>
    <property type="match status" value="1"/>
</dbReference>
<keyword evidence="6" id="KW-0378">Hydrolase</keyword>
<dbReference type="SUPFAM" id="SSF55811">
    <property type="entry name" value="Nudix"/>
    <property type="match status" value="1"/>
</dbReference>
<evidence type="ECO:0000256" key="7">
    <source>
        <dbReference type="ARBA" id="ARBA00022842"/>
    </source>
</evidence>
<evidence type="ECO:0000256" key="12">
    <source>
        <dbReference type="ARBA" id="ARBA00049546"/>
    </source>
</evidence>
<comment type="similarity">
    <text evidence="2">Belongs to the Nudix hydrolase family. NudF subfamily.</text>
</comment>
<feature type="binding site" evidence="13">
    <location>
        <position position="89"/>
    </location>
    <ligand>
        <name>Mg(2+)</name>
        <dbReference type="ChEBI" id="CHEBI:18420"/>
        <label>1</label>
    </ligand>
</feature>
<keyword evidence="17" id="KW-1185">Reference proteome</keyword>
<gene>
    <name evidence="16" type="primary">nudF</name>
    <name evidence="16" type="ORF">GCM10025791_19780</name>
</gene>
<evidence type="ECO:0000256" key="5">
    <source>
        <dbReference type="ARBA" id="ARBA00022723"/>
    </source>
</evidence>
<evidence type="ECO:0000259" key="15">
    <source>
        <dbReference type="PROSITE" id="PS51462"/>
    </source>
</evidence>
<dbReference type="EMBL" id="BAABLX010000012">
    <property type="protein sequence ID" value="GAA4941384.1"/>
    <property type="molecule type" value="Genomic_DNA"/>
</dbReference>
<dbReference type="GO" id="GO:0019693">
    <property type="term" value="P:ribose phosphate metabolic process"/>
    <property type="evidence" value="ECO:0007669"/>
    <property type="project" value="TreeGrafter"/>
</dbReference>
<dbReference type="Pfam" id="PF00293">
    <property type="entry name" value="NUDIX"/>
    <property type="match status" value="1"/>
</dbReference>
<evidence type="ECO:0000313" key="17">
    <source>
        <dbReference type="Proteomes" id="UP001409585"/>
    </source>
</evidence>
<evidence type="ECO:0000256" key="1">
    <source>
        <dbReference type="ARBA" id="ARBA00001946"/>
    </source>
</evidence>
<evidence type="ECO:0000256" key="11">
    <source>
        <dbReference type="ARBA" id="ARBA00033056"/>
    </source>
</evidence>
<dbReference type="PROSITE" id="PS51462">
    <property type="entry name" value="NUDIX"/>
    <property type="match status" value="1"/>
</dbReference>
<dbReference type="CDD" id="cd24155">
    <property type="entry name" value="NUDIX_ADPRase"/>
    <property type="match status" value="1"/>
</dbReference>
<dbReference type="InterPro" id="IPR004385">
    <property type="entry name" value="NDP_pyrophosphatase"/>
</dbReference>
<organism evidence="16 17">
    <name type="scientific">Halioxenophilus aromaticivorans</name>
    <dbReference type="NCBI Taxonomy" id="1306992"/>
    <lineage>
        <taxon>Bacteria</taxon>
        <taxon>Pseudomonadati</taxon>
        <taxon>Pseudomonadota</taxon>
        <taxon>Gammaproteobacteria</taxon>
        <taxon>Alteromonadales</taxon>
        <taxon>Alteromonadaceae</taxon>
        <taxon>Halioxenophilus</taxon>
    </lineage>
</organism>
<evidence type="ECO:0000256" key="4">
    <source>
        <dbReference type="ARBA" id="ARBA00013297"/>
    </source>
</evidence>
<evidence type="ECO:0000256" key="9">
    <source>
        <dbReference type="ARBA" id="ARBA00030162"/>
    </source>
</evidence>
<evidence type="ECO:0000313" key="16">
    <source>
        <dbReference type="EMBL" id="GAA4941384.1"/>
    </source>
</evidence>
<comment type="catalytic activity">
    <reaction evidence="12">
        <text>ADP-D-ribose + H2O = D-ribose 5-phosphate + AMP + 2 H(+)</text>
        <dbReference type="Rhea" id="RHEA:10412"/>
        <dbReference type="ChEBI" id="CHEBI:15377"/>
        <dbReference type="ChEBI" id="CHEBI:15378"/>
        <dbReference type="ChEBI" id="CHEBI:57967"/>
        <dbReference type="ChEBI" id="CHEBI:78346"/>
        <dbReference type="ChEBI" id="CHEBI:456215"/>
        <dbReference type="EC" id="3.6.1.13"/>
    </reaction>
</comment>
<evidence type="ECO:0000256" key="8">
    <source>
        <dbReference type="ARBA" id="ARBA00025164"/>
    </source>
</evidence>
<dbReference type="GO" id="GO:0047631">
    <property type="term" value="F:ADP-ribose diphosphatase activity"/>
    <property type="evidence" value="ECO:0007669"/>
    <property type="project" value="UniProtKB-EC"/>
</dbReference>
<feature type="binding site" evidence="13">
    <location>
        <position position="105"/>
    </location>
    <ligand>
        <name>Mg(2+)</name>
        <dbReference type="ChEBI" id="CHEBI:18420"/>
        <label>1</label>
    </ligand>
</feature>
<dbReference type="InterPro" id="IPR000086">
    <property type="entry name" value="NUDIX_hydrolase_dom"/>
</dbReference>
<dbReference type="Proteomes" id="UP001409585">
    <property type="component" value="Unassembled WGS sequence"/>
</dbReference>
<dbReference type="GO" id="GO:0006753">
    <property type="term" value="P:nucleoside phosphate metabolic process"/>
    <property type="evidence" value="ECO:0007669"/>
    <property type="project" value="TreeGrafter"/>
</dbReference>
<dbReference type="PANTHER" id="PTHR11839:SF5">
    <property type="entry name" value="ADP-RIBOSE PYROPHOSPHATASE"/>
    <property type="match status" value="1"/>
</dbReference>
<protein>
    <recommendedName>
        <fullName evidence="4">ADP-ribose pyrophosphatase</fullName>
        <ecNumber evidence="3">3.6.1.13</ecNumber>
    </recommendedName>
    <alternativeName>
        <fullName evidence="9">ADP-ribose diphosphatase</fullName>
    </alternativeName>
    <alternativeName>
        <fullName evidence="11">ADP-ribose phosphohydrolase</fullName>
    </alternativeName>
    <alternativeName>
        <fullName evidence="10">Adenosine diphosphoribose pyrophosphatase</fullName>
    </alternativeName>
</protein>
<evidence type="ECO:0000256" key="6">
    <source>
        <dbReference type="ARBA" id="ARBA00022801"/>
    </source>
</evidence>
<reference evidence="17" key="1">
    <citation type="journal article" date="2019" name="Int. J. Syst. Evol. Microbiol.">
        <title>The Global Catalogue of Microorganisms (GCM) 10K type strain sequencing project: providing services to taxonomists for standard genome sequencing and annotation.</title>
        <authorList>
            <consortium name="The Broad Institute Genomics Platform"/>
            <consortium name="The Broad Institute Genome Sequencing Center for Infectious Disease"/>
            <person name="Wu L."/>
            <person name="Ma J."/>
        </authorList>
    </citation>
    <scope>NUCLEOTIDE SEQUENCE [LARGE SCALE GENOMIC DNA]</scope>
    <source>
        <strain evidence="17">JCM 19134</strain>
    </source>
</reference>
<evidence type="ECO:0000256" key="2">
    <source>
        <dbReference type="ARBA" id="ARBA00007482"/>
    </source>
</evidence>
<feature type="binding site" evidence="13">
    <location>
        <position position="109"/>
    </location>
    <ligand>
        <name>Mg(2+)</name>
        <dbReference type="ChEBI" id="CHEBI:18420"/>
        <label>1</label>
    </ligand>
</feature>
<feature type="binding site" evidence="13">
    <location>
        <position position="157"/>
    </location>
    <ligand>
        <name>Mg(2+)</name>
        <dbReference type="ChEBI" id="CHEBI:18420"/>
        <label>1</label>
    </ligand>
</feature>
<keyword evidence="7 13" id="KW-0460">Magnesium</keyword>
<dbReference type="InterPro" id="IPR015797">
    <property type="entry name" value="NUDIX_hydrolase-like_dom_sf"/>
</dbReference>
<dbReference type="GO" id="GO:0005829">
    <property type="term" value="C:cytosol"/>
    <property type="evidence" value="ECO:0007669"/>
    <property type="project" value="TreeGrafter"/>
</dbReference>
<dbReference type="RefSeq" id="WP_345420952.1">
    <property type="nucleotide sequence ID" value="NZ_AP031496.1"/>
</dbReference>
<evidence type="ECO:0000256" key="10">
    <source>
        <dbReference type="ARBA" id="ARBA00030308"/>
    </source>
</evidence>
<comment type="caution">
    <text evidence="16">The sequence shown here is derived from an EMBL/GenBank/DDBJ whole genome shotgun (WGS) entry which is preliminary data.</text>
</comment>
<dbReference type="GO" id="GO:0019144">
    <property type="term" value="F:ADP-sugar diphosphatase activity"/>
    <property type="evidence" value="ECO:0007669"/>
    <property type="project" value="TreeGrafter"/>
</dbReference>
<feature type="domain" description="Nudix hydrolase" evidence="15">
    <location>
        <begin position="48"/>
        <end position="188"/>
    </location>
</feature>
<proteinExistence type="inferred from homology"/>
<keyword evidence="5 13" id="KW-0479">Metal-binding</keyword>
<evidence type="ECO:0000256" key="3">
    <source>
        <dbReference type="ARBA" id="ARBA00012453"/>
    </source>
</evidence>
<dbReference type="GO" id="GO:0046872">
    <property type="term" value="F:metal ion binding"/>
    <property type="evidence" value="ECO:0007669"/>
    <property type="project" value="UniProtKB-KW"/>
</dbReference>
<dbReference type="AlphaFoldDB" id="A0AAV3U1N1"/>
<dbReference type="NCBIfam" id="TIGR00052">
    <property type="entry name" value="nudix-type nucleoside diphosphatase, YffH/AdpP family"/>
    <property type="match status" value="1"/>
</dbReference>
<sequence length="203" mass="22084">MPGFNDQDVEVLEERTSYQGFFKMVTVTLKHRLFGGGWSDPIRREVFKRGDAAAAILYDPINDTIGLIEQFRVGAIGSAGGAWCYEVVAGIIDPGEDGEQSIRRELVEEAGFSPQQLVPICTYLSSPGGSDEKIYLYCALGDLTGKAGFYGLENESEDIRLGVYPAAEVLDNLFADQHCNAATLIGLQWLVANRARLASNALA</sequence>
<dbReference type="PANTHER" id="PTHR11839">
    <property type="entry name" value="UDP/ADP-SUGAR PYROPHOSPHATASE"/>
    <property type="match status" value="1"/>
</dbReference>